<evidence type="ECO:0000313" key="4">
    <source>
        <dbReference type="Proteomes" id="UP000178912"/>
    </source>
</evidence>
<feature type="chain" id="PRO_5009445313" evidence="2">
    <location>
        <begin position="20"/>
        <end position="333"/>
    </location>
</feature>
<feature type="compositionally biased region" description="Polar residues" evidence="1">
    <location>
        <begin position="235"/>
        <end position="289"/>
    </location>
</feature>
<dbReference type="EMBL" id="FJUX01000003">
    <property type="protein sequence ID" value="CZS89861.1"/>
    <property type="molecule type" value="Genomic_DNA"/>
</dbReference>
<reference evidence="4" key="1">
    <citation type="submission" date="2016-03" db="EMBL/GenBank/DDBJ databases">
        <authorList>
            <person name="Guldener U."/>
        </authorList>
    </citation>
    <scope>NUCLEOTIDE SEQUENCE [LARGE SCALE GENOMIC DNA]</scope>
    <source>
        <strain evidence="4">04CH-RAC-A.6.1</strain>
    </source>
</reference>
<feature type="signal peptide" evidence="2">
    <location>
        <begin position="1"/>
        <end position="19"/>
    </location>
</feature>
<organism evidence="3 4">
    <name type="scientific">Rhynchosporium agropyri</name>
    <dbReference type="NCBI Taxonomy" id="914238"/>
    <lineage>
        <taxon>Eukaryota</taxon>
        <taxon>Fungi</taxon>
        <taxon>Dikarya</taxon>
        <taxon>Ascomycota</taxon>
        <taxon>Pezizomycotina</taxon>
        <taxon>Leotiomycetes</taxon>
        <taxon>Helotiales</taxon>
        <taxon>Ploettnerulaceae</taxon>
        <taxon>Rhynchosporium</taxon>
    </lineage>
</organism>
<dbReference type="OrthoDB" id="3560948at2759"/>
<evidence type="ECO:0000256" key="2">
    <source>
        <dbReference type="SAM" id="SignalP"/>
    </source>
</evidence>
<dbReference type="Proteomes" id="UP000178912">
    <property type="component" value="Unassembled WGS sequence"/>
</dbReference>
<accession>A0A1E1JVW4</accession>
<dbReference type="AlphaFoldDB" id="A0A1E1JVW4"/>
<keyword evidence="4" id="KW-1185">Reference proteome</keyword>
<protein>
    <submittedName>
        <fullName evidence="3">Uncharacterized protein</fullName>
    </submittedName>
</protein>
<sequence>MRSSTAVVAMSCFLQAATAQIYDPNRPVQIVNLVNPLWALPNGENSTRGLGASVVNVDSTAITYAVSCDATAELIPGPTPISWYGFLLLRSRRVGSSPVFWYRNIEIIPLHADILISIWETVGPQLFTQWDTSLHFTLSTSGFNDVASYEGDYTFLSTLAPTITGTFSLGIAAATTTGRTRQTGTTTDATWFPIPITAGEEKLAAAFSSLTRTLSIGRPTTTLPSVLATTTTSSGGQVDQTGVTETRSTQSEGQNVSGSSATQSNTGVSSGSATPEPTATSMISTSLGTGESEGAATIPSVSSSTVADGAGRMNGEVGWFGAVMGGVLGVLVL</sequence>
<proteinExistence type="predicted"/>
<evidence type="ECO:0000256" key="1">
    <source>
        <dbReference type="SAM" id="MobiDB-lite"/>
    </source>
</evidence>
<keyword evidence="2" id="KW-0732">Signal</keyword>
<evidence type="ECO:0000313" key="3">
    <source>
        <dbReference type="EMBL" id="CZS89861.1"/>
    </source>
</evidence>
<feature type="region of interest" description="Disordered" evidence="1">
    <location>
        <begin position="226"/>
        <end position="306"/>
    </location>
</feature>
<gene>
    <name evidence="3" type="ORF">RAG0_01096</name>
</gene>
<name>A0A1E1JVW4_9HELO</name>